<dbReference type="EMBL" id="JABFOF010000005">
    <property type="protein sequence ID" value="KAG2398094.1"/>
    <property type="molecule type" value="Genomic_DNA"/>
</dbReference>
<protein>
    <submittedName>
        <fullName evidence="2">Uncharacterized protein</fullName>
    </submittedName>
</protein>
<dbReference type="Proteomes" id="UP000743370">
    <property type="component" value="Unassembled WGS sequence"/>
</dbReference>
<reference evidence="2 3" key="1">
    <citation type="submission" date="2020-05" db="EMBL/GenBank/DDBJ databases">
        <title>Vigna angularis (adzuki bean) Var. LongXiaoDou No. 4 denovo assembly.</title>
        <authorList>
            <person name="Xiang H."/>
        </authorList>
    </citation>
    <scope>NUCLEOTIDE SEQUENCE [LARGE SCALE GENOMIC DNA]</scope>
    <source>
        <tissue evidence="2">Leaf</tissue>
    </source>
</reference>
<keyword evidence="1" id="KW-0175">Coiled coil</keyword>
<dbReference type="AlphaFoldDB" id="A0A8T0KEP3"/>
<comment type="caution">
    <text evidence="2">The sequence shown here is derived from an EMBL/GenBank/DDBJ whole genome shotgun (WGS) entry which is preliminary data.</text>
</comment>
<sequence>MGPKEGLIPLPFVPSNETEVPIIYLMESQTRLRWLARKYGFCGSSMEAIEFGLSNGTATGSRDAELHALQKDHDEKSLKIQELKKQIELTKCRLEKKKKEISEEKMGGFNSLSKKYNSLREEYNAMLAGKLRKSK</sequence>
<evidence type="ECO:0000313" key="2">
    <source>
        <dbReference type="EMBL" id="KAG2398094.1"/>
    </source>
</evidence>
<organism evidence="2 3">
    <name type="scientific">Phaseolus angularis</name>
    <name type="common">Azuki bean</name>
    <name type="synonym">Vigna angularis</name>
    <dbReference type="NCBI Taxonomy" id="3914"/>
    <lineage>
        <taxon>Eukaryota</taxon>
        <taxon>Viridiplantae</taxon>
        <taxon>Streptophyta</taxon>
        <taxon>Embryophyta</taxon>
        <taxon>Tracheophyta</taxon>
        <taxon>Spermatophyta</taxon>
        <taxon>Magnoliopsida</taxon>
        <taxon>eudicotyledons</taxon>
        <taxon>Gunneridae</taxon>
        <taxon>Pentapetalae</taxon>
        <taxon>rosids</taxon>
        <taxon>fabids</taxon>
        <taxon>Fabales</taxon>
        <taxon>Fabaceae</taxon>
        <taxon>Papilionoideae</taxon>
        <taxon>50 kb inversion clade</taxon>
        <taxon>NPAAA clade</taxon>
        <taxon>indigoferoid/millettioid clade</taxon>
        <taxon>Phaseoleae</taxon>
        <taxon>Vigna</taxon>
    </lineage>
</organism>
<proteinExistence type="predicted"/>
<evidence type="ECO:0000313" key="3">
    <source>
        <dbReference type="Proteomes" id="UP000743370"/>
    </source>
</evidence>
<gene>
    <name evidence="2" type="ORF">HKW66_Vig0136700</name>
</gene>
<feature type="coiled-coil region" evidence="1">
    <location>
        <begin position="66"/>
        <end position="100"/>
    </location>
</feature>
<accession>A0A8T0KEP3</accession>
<evidence type="ECO:0000256" key="1">
    <source>
        <dbReference type="SAM" id="Coils"/>
    </source>
</evidence>
<name>A0A8T0KEP3_PHAAN</name>